<feature type="region of interest" description="Disordered" evidence="1">
    <location>
        <begin position="1"/>
        <end position="26"/>
    </location>
</feature>
<evidence type="ECO:0000313" key="4">
    <source>
        <dbReference type="Proteomes" id="UP000218615"/>
    </source>
</evidence>
<dbReference type="OrthoDB" id="8456at2157"/>
<reference evidence="4" key="1">
    <citation type="submission" date="2017-06" db="EMBL/GenBank/DDBJ databases">
        <authorList>
            <person name="Cremers G."/>
        </authorList>
    </citation>
    <scope>NUCLEOTIDE SEQUENCE [LARGE SCALE GENOMIC DNA]</scope>
</reference>
<dbReference type="AlphaFoldDB" id="A0A284VIZ4"/>
<accession>A0A284VIZ4</accession>
<dbReference type="STRING" id="1392998.ANME2D_01076"/>
<name>A0A284VIZ4_9EURY</name>
<dbReference type="InterPro" id="IPR014144">
    <property type="entry name" value="LigD_PE_domain"/>
</dbReference>
<dbReference type="RefSeq" id="WP_096203581.1">
    <property type="nucleotide sequence ID" value="NZ_FZMP01000011.1"/>
</dbReference>
<evidence type="ECO:0000256" key="1">
    <source>
        <dbReference type="SAM" id="MobiDB-lite"/>
    </source>
</evidence>
<protein>
    <submittedName>
        <fullName evidence="3">DNA ligase D-like 3'-phosphoesterase domain-containing protein</fullName>
    </submittedName>
</protein>
<evidence type="ECO:0000259" key="2">
    <source>
        <dbReference type="Pfam" id="PF13298"/>
    </source>
</evidence>
<dbReference type="PANTHER" id="PTHR39465">
    <property type="entry name" value="DNA LIGASE D, 3'-PHOSPHOESTERASE DOMAIN"/>
    <property type="match status" value="1"/>
</dbReference>
<proteinExistence type="predicted"/>
<evidence type="ECO:0000313" key="3">
    <source>
        <dbReference type="EMBL" id="SNQ59167.1"/>
    </source>
</evidence>
<dbReference type="EMBL" id="FZMP01000011">
    <property type="protein sequence ID" value="SNQ59167.1"/>
    <property type="molecule type" value="Genomic_DNA"/>
</dbReference>
<sequence length="149" mass="17176">MPLDEYRKMRDFTKSPEPEGGAKTGGGRIFVVHKHDASHLHYDLRLEIGGVLRSWAVPKEPPEKEGVKRLAIQTEDHPLEYADFEGIIPEGMYGAGTVRIWDRGEFVLEEETGDRLLFELKGRRLTGKYALIKTKFKGKDSWLFFKRKE</sequence>
<keyword evidence="4" id="KW-1185">Reference proteome</keyword>
<dbReference type="PANTHER" id="PTHR39465:SF1">
    <property type="entry name" value="DNA LIGASE D 3'-PHOSPHOESTERASE DOMAIN-CONTAINING PROTEIN"/>
    <property type="match status" value="1"/>
</dbReference>
<keyword evidence="3" id="KW-0436">Ligase</keyword>
<dbReference type="Proteomes" id="UP000218615">
    <property type="component" value="Unassembled WGS sequence"/>
</dbReference>
<feature type="compositionally biased region" description="Basic and acidic residues" evidence="1">
    <location>
        <begin position="1"/>
        <end position="17"/>
    </location>
</feature>
<dbReference type="NCBIfam" id="TIGR02777">
    <property type="entry name" value="LigD_PE_dom"/>
    <property type="match status" value="1"/>
</dbReference>
<dbReference type="Pfam" id="PF13298">
    <property type="entry name" value="LigD_N"/>
    <property type="match status" value="1"/>
</dbReference>
<dbReference type="GO" id="GO:0016874">
    <property type="term" value="F:ligase activity"/>
    <property type="evidence" value="ECO:0007669"/>
    <property type="project" value="UniProtKB-KW"/>
</dbReference>
<organism evidence="3 4">
    <name type="scientific">Candidatus Methanoperedens nitratireducens</name>
    <dbReference type="NCBI Taxonomy" id="1392998"/>
    <lineage>
        <taxon>Archaea</taxon>
        <taxon>Methanobacteriati</taxon>
        <taxon>Methanobacteriota</taxon>
        <taxon>Stenosarchaea group</taxon>
        <taxon>Methanomicrobia</taxon>
        <taxon>Methanosarcinales</taxon>
        <taxon>ANME-2 cluster</taxon>
        <taxon>Candidatus Methanoperedentaceae</taxon>
        <taxon>Candidatus Methanoperedens</taxon>
    </lineage>
</organism>
<feature type="domain" description="DNA ligase D 3'-phosphoesterase" evidence="2">
    <location>
        <begin position="33"/>
        <end position="133"/>
    </location>
</feature>
<gene>
    <name evidence="3" type="ORF">MNV_1080020</name>
</gene>